<keyword evidence="15" id="KW-0186">Copper</keyword>
<dbReference type="Pfam" id="PF00115">
    <property type="entry name" value="COX1"/>
    <property type="match status" value="1"/>
</dbReference>
<dbReference type="Gene3D" id="1.20.120.80">
    <property type="entry name" value="Cytochrome c oxidase, subunit III, four-helix bundle"/>
    <property type="match status" value="1"/>
</dbReference>
<dbReference type="Pfam" id="PF02790">
    <property type="entry name" value="COX2_TM"/>
    <property type="match status" value="1"/>
</dbReference>
<keyword evidence="13" id="KW-0249">Electron transport</keyword>
<evidence type="ECO:0000256" key="14">
    <source>
        <dbReference type="ARBA" id="ARBA00022989"/>
    </source>
</evidence>
<dbReference type="OrthoDB" id="539285at2759"/>
<evidence type="ECO:0000256" key="12">
    <source>
        <dbReference type="ARBA" id="ARBA00022967"/>
    </source>
</evidence>
<reference evidence="28 29" key="1">
    <citation type="journal article" date="2019" name="PLoS ONE">
        <title>Genomic analyses reveal an absence of contemporary introgressive admixture between fin whales and blue whales, despite known hybrids.</title>
        <authorList>
            <person name="Westbury M.V."/>
            <person name="Petersen B."/>
            <person name="Lorenzen E.D."/>
        </authorList>
    </citation>
    <scope>NUCLEOTIDE SEQUENCE [LARGE SCALE GENOMIC DNA]</scope>
    <source>
        <strain evidence="28">FinWhale-01</strain>
    </source>
</reference>
<evidence type="ECO:0000259" key="25">
    <source>
        <dbReference type="PROSITE" id="PS50253"/>
    </source>
</evidence>
<evidence type="ECO:0000256" key="7">
    <source>
        <dbReference type="ARBA" id="ARBA00010581"/>
    </source>
</evidence>
<feature type="transmembrane region" description="Helical" evidence="24">
    <location>
        <begin position="534"/>
        <end position="554"/>
    </location>
</feature>
<evidence type="ECO:0000256" key="10">
    <source>
        <dbReference type="ARBA" id="ARBA00022692"/>
    </source>
</evidence>
<evidence type="ECO:0000313" key="29">
    <source>
        <dbReference type="Proteomes" id="UP000437017"/>
    </source>
</evidence>
<dbReference type="Pfam" id="PF00116">
    <property type="entry name" value="COX2"/>
    <property type="match status" value="1"/>
</dbReference>
<dbReference type="InterPro" id="IPR001750">
    <property type="entry name" value="ND/Mrp_TM"/>
</dbReference>
<keyword evidence="14 24" id="KW-1133">Transmembrane helix</keyword>
<keyword evidence="9" id="KW-0679">Respiratory chain</keyword>
<evidence type="ECO:0000256" key="19">
    <source>
        <dbReference type="ARBA" id="ARBA00023136"/>
    </source>
</evidence>
<evidence type="ECO:0000256" key="6">
    <source>
        <dbReference type="ARBA" id="ARBA00009578"/>
    </source>
</evidence>
<dbReference type="PANTHER" id="PTHR11403:SF7">
    <property type="entry name" value="CYTOCHROME C OXIDASE SUBUNIT 3"/>
    <property type="match status" value="1"/>
</dbReference>
<evidence type="ECO:0000256" key="5">
    <source>
        <dbReference type="ARBA" id="ARBA00007866"/>
    </source>
</evidence>
<keyword evidence="11" id="KW-0999">Mitochondrion inner membrane</keyword>
<comment type="cofactor">
    <cofactor evidence="2">
        <name>heme</name>
        <dbReference type="ChEBI" id="CHEBI:30413"/>
    </cofactor>
</comment>
<comment type="similarity">
    <text evidence="6">Belongs to the heme-copper respiratory oxidase family.</text>
</comment>
<evidence type="ECO:0000256" key="23">
    <source>
        <dbReference type="RuleBase" id="RU003375"/>
    </source>
</evidence>
<dbReference type="PROSITE" id="PS50253">
    <property type="entry name" value="COX3"/>
    <property type="match status" value="1"/>
</dbReference>
<evidence type="ECO:0000259" key="27">
    <source>
        <dbReference type="PROSITE" id="PS50999"/>
    </source>
</evidence>
<comment type="catalytic activity">
    <reaction evidence="22">
        <text>a ubiquinone + NADH + 5 H(+)(in) = a ubiquinol + NAD(+) + 4 H(+)(out)</text>
        <dbReference type="Rhea" id="RHEA:29091"/>
        <dbReference type="Rhea" id="RHEA-COMP:9565"/>
        <dbReference type="Rhea" id="RHEA-COMP:9566"/>
        <dbReference type="ChEBI" id="CHEBI:15378"/>
        <dbReference type="ChEBI" id="CHEBI:16389"/>
        <dbReference type="ChEBI" id="CHEBI:17976"/>
        <dbReference type="ChEBI" id="CHEBI:57540"/>
        <dbReference type="ChEBI" id="CHEBI:57945"/>
        <dbReference type="EC" id="7.1.1.2"/>
    </reaction>
</comment>
<evidence type="ECO:0000256" key="9">
    <source>
        <dbReference type="ARBA" id="ARBA00022660"/>
    </source>
</evidence>
<comment type="similarity">
    <text evidence="5">Belongs to the cytochrome c oxidase subunit 2 family.</text>
</comment>
<dbReference type="InterPro" id="IPR011759">
    <property type="entry name" value="Cyt_c_oxidase_su2_TM_dom"/>
</dbReference>
<dbReference type="GO" id="GO:0006123">
    <property type="term" value="P:mitochondrial electron transport, cytochrome c to oxygen"/>
    <property type="evidence" value="ECO:0007669"/>
    <property type="project" value="TreeGrafter"/>
</dbReference>
<feature type="transmembrane region" description="Helical" evidence="24">
    <location>
        <begin position="730"/>
        <end position="756"/>
    </location>
</feature>
<keyword evidence="10 23" id="KW-0812">Transmembrane</keyword>
<dbReference type="Pfam" id="PF00510">
    <property type="entry name" value="COX3"/>
    <property type="match status" value="1"/>
</dbReference>
<evidence type="ECO:0000256" key="1">
    <source>
        <dbReference type="ARBA" id="ARBA00001935"/>
    </source>
</evidence>
<feature type="transmembrane region" description="Helical" evidence="24">
    <location>
        <begin position="794"/>
        <end position="815"/>
    </location>
</feature>
<keyword evidence="16" id="KW-0520">NAD</keyword>
<evidence type="ECO:0000256" key="15">
    <source>
        <dbReference type="ARBA" id="ARBA00023008"/>
    </source>
</evidence>
<keyword evidence="29" id="KW-1185">Reference proteome</keyword>
<feature type="transmembrane region" description="Helical" evidence="24">
    <location>
        <begin position="853"/>
        <end position="874"/>
    </location>
</feature>
<comment type="similarity">
    <text evidence="7 23">Belongs to the cytochrome c oxidase subunit 3 family.</text>
</comment>
<dbReference type="InterPro" id="IPR002429">
    <property type="entry name" value="CcO_II-like_C"/>
</dbReference>
<accession>A0A643BY89</accession>
<dbReference type="PROSITE" id="PS50999">
    <property type="entry name" value="COX2_TM"/>
    <property type="match status" value="1"/>
</dbReference>
<dbReference type="InterPro" id="IPR024791">
    <property type="entry name" value="Cyt_c/ubiquinol_Oxase_su3"/>
</dbReference>
<keyword evidence="19 24" id="KW-0472">Membrane</keyword>
<dbReference type="InterPro" id="IPR000883">
    <property type="entry name" value="Cyt_C_Oxase_1"/>
</dbReference>
<comment type="function">
    <text evidence="20">Core subunit of the mitochondrial membrane respiratory chain NADH dehydrogenase (Complex I) which catalyzes electron transfer from NADH through the respiratory chain, using ubiquinone as an electron acceptor. Essential for the catalytic activity and assembly of complex I.</text>
</comment>
<dbReference type="InterPro" id="IPR035973">
    <property type="entry name" value="Cyt_c_oxidase_su3-like_sf"/>
</dbReference>
<gene>
    <name evidence="28" type="ORF">E2I00_014686</name>
</gene>
<dbReference type="SUPFAM" id="SSF81452">
    <property type="entry name" value="Cytochrome c oxidase subunit III-like"/>
    <property type="match status" value="1"/>
</dbReference>
<evidence type="ECO:0000256" key="20">
    <source>
        <dbReference type="ARBA" id="ARBA00024313"/>
    </source>
</evidence>
<feature type="domain" description="Cytochrome oxidase subunit I profile" evidence="26">
    <location>
        <begin position="18"/>
        <end position="166"/>
    </location>
</feature>
<keyword evidence="12" id="KW-1278">Translocase</keyword>
<comment type="function">
    <text evidence="23">Component of the cytochrome c oxidase, the last enzyme in the mitochondrial electron transport chain which drives oxidative phosphorylation. The respiratory chain contains 3 multisubunit complexes succinate dehydrogenase (complex II, CII), ubiquinol-cytochrome c oxidoreductase (cytochrome b-c1 complex, complex III, CIII) and cytochrome c oxidase (complex IV, CIV), that cooperate to transfer electrons derived from NADH and succinate to molecular oxygen, creating an electrochemical gradient over the inner membrane that drives transmembrane transport and the ATP synthase. Cytochrome c oxidase is the component of the respiratory chain that catalyzes the reduction of oxygen to water. Electrons originating from reduced cytochrome c in the intermembrane space (IMS) are transferred via the dinuclear copper A center (CU(A)) of subunit 2 and heme A of subunit 1 to the active site in subunit 1, a binuclear center (BNC) formed by heme A3 and copper B (CU(B)). The BNC reduces molecular oxygen to 2 water molecules using 4 electrons from cytochrome c in the IMS and 4 protons from the mitochondrial matrix.</text>
</comment>
<dbReference type="InterPro" id="IPR000298">
    <property type="entry name" value="Cyt_c_oxidase-like_su3"/>
</dbReference>
<evidence type="ECO:0000256" key="11">
    <source>
        <dbReference type="ARBA" id="ARBA00022792"/>
    </source>
</evidence>
<dbReference type="GO" id="GO:0020037">
    <property type="term" value="F:heme binding"/>
    <property type="evidence" value="ECO:0007669"/>
    <property type="project" value="InterPro"/>
</dbReference>
<dbReference type="PROSITE" id="PS50855">
    <property type="entry name" value="COX1"/>
    <property type="match status" value="1"/>
</dbReference>
<evidence type="ECO:0000256" key="21">
    <source>
        <dbReference type="ARBA" id="ARBA00049512"/>
    </source>
</evidence>
<feature type="domain" description="Heme-copper oxidase subunit III family profile" evidence="25">
    <location>
        <begin position="513"/>
        <end position="583"/>
    </location>
</feature>
<evidence type="ECO:0000259" key="26">
    <source>
        <dbReference type="PROSITE" id="PS50855"/>
    </source>
</evidence>
<name>A0A643BY89_BALPH</name>
<comment type="pathway">
    <text evidence="4">Energy metabolism; oxidative phosphorylation.</text>
</comment>
<dbReference type="GO" id="GO:0004129">
    <property type="term" value="F:cytochrome-c oxidase activity"/>
    <property type="evidence" value="ECO:0007669"/>
    <property type="project" value="UniProtKB-EC"/>
</dbReference>
<dbReference type="PANTHER" id="PTHR11403">
    <property type="entry name" value="CYTOCHROME C OXIDASE SUBUNIT III"/>
    <property type="match status" value="1"/>
</dbReference>
<organism evidence="28 29">
    <name type="scientific">Balaenoptera physalus</name>
    <name type="common">Fin whale</name>
    <name type="synonym">Balaena physalus</name>
    <dbReference type="NCBI Taxonomy" id="9770"/>
    <lineage>
        <taxon>Eukaryota</taxon>
        <taxon>Metazoa</taxon>
        <taxon>Chordata</taxon>
        <taxon>Craniata</taxon>
        <taxon>Vertebrata</taxon>
        <taxon>Euteleostomi</taxon>
        <taxon>Mammalia</taxon>
        <taxon>Eutheria</taxon>
        <taxon>Laurasiatheria</taxon>
        <taxon>Artiodactyla</taxon>
        <taxon>Whippomorpha</taxon>
        <taxon>Cetacea</taxon>
        <taxon>Mysticeti</taxon>
        <taxon>Balaenopteridae</taxon>
        <taxon>Balaenoptera</taxon>
    </lineage>
</organism>
<dbReference type="Proteomes" id="UP000437017">
    <property type="component" value="Unassembled WGS sequence"/>
</dbReference>
<comment type="subcellular location">
    <subcellularLocation>
        <location evidence="3">Mitochondrion inner membrane</location>
        <topology evidence="3">Multi-pass membrane protein</topology>
    </subcellularLocation>
</comment>
<evidence type="ECO:0000256" key="16">
    <source>
        <dbReference type="ARBA" id="ARBA00023027"/>
    </source>
</evidence>
<dbReference type="InterPro" id="IPR010934">
    <property type="entry name" value="NADH_DH_su5_C"/>
</dbReference>
<dbReference type="Gene3D" id="1.10.287.90">
    <property type="match status" value="1"/>
</dbReference>
<comment type="caution">
    <text evidence="28">The sequence shown here is derived from an EMBL/GenBank/DDBJ whole genome shotgun (WGS) entry which is preliminary data.</text>
</comment>
<protein>
    <recommendedName>
        <fullName evidence="23">Cytochrome c oxidase subunit 3</fullName>
    </recommendedName>
</protein>
<feature type="transmembrane region" description="Helical" evidence="24">
    <location>
        <begin position="1066"/>
        <end position="1091"/>
    </location>
</feature>
<dbReference type="GO" id="GO:0008137">
    <property type="term" value="F:NADH dehydrogenase (ubiquinone) activity"/>
    <property type="evidence" value="ECO:0007669"/>
    <property type="project" value="UniProtKB-EC"/>
</dbReference>
<dbReference type="UniPathway" id="UPA00705"/>
<evidence type="ECO:0000256" key="2">
    <source>
        <dbReference type="ARBA" id="ARBA00001971"/>
    </source>
</evidence>
<dbReference type="SUPFAM" id="SSF81442">
    <property type="entry name" value="Cytochrome c oxidase subunit I-like"/>
    <property type="match status" value="1"/>
</dbReference>
<dbReference type="GO" id="GO:0005743">
    <property type="term" value="C:mitochondrial inner membrane"/>
    <property type="evidence" value="ECO:0007669"/>
    <property type="project" value="UniProtKB-SubCell"/>
</dbReference>
<evidence type="ECO:0000256" key="13">
    <source>
        <dbReference type="ARBA" id="ARBA00022982"/>
    </source>
</evidence>
<evidence type="ECO:0000256" key="18">
    <source>
        <dbReference type="ARBA" id="ARBA00023128"/>
    </source>
</evidence>
<dbReference type="InterPro" id="IPR036257">
    <property type="entry name" value="Cyt_c_oxidase_su2_TM_sf"/>
</dbReference>
<dbReference type="SUPFAM" id="SSF81464">
    <property type="entry name" value="Cytochrome c oxidase subunit II-like, transmembrane region"/>
    <property type="match status" value="1"/>
</dbReference>
<dbReference type="Gene3D" id="1.20.210.10">
    <property type="entry name" value="Cytochrome c oxidase-like, subunit I domain"/>
    <property type="match status" value="2"/>
</dbReference>
<keyword evidence="18 23" id="KW-0496">Mitochondrion</keyword>
<sequence>MVGLSLLIHAELGQPCTLLGDDQIYNVVVTAHAFVINAGVSSILWAINFITTIINIKPPAITQYQTPLFIWRRRPSPISTFILILWTPRNIHFNPTWVWDDLTHCNLLLGKKKKTSWIYGYVGGLTGIVLANLSLDIVLHDTYYVVTHFHYMLSMGAVFTIIGGIYTQLNMSKNSLCDHMHGCLYNMEYYLINRLIHFINSSYTDSLHYVRSIHIQTRSISSRPYYHKFRLQLKILYISMAYPFQLGFQDATSPIIEELLHFHDHTLIIVFLISSLVLYIITLILTTKLTHTNTIDAQEMKSTAHLLLYEYTDYKDLNFDSYIIPTPDLKPGELRLLEVDNRHDQACSTDIIIGIPVVILIGTNLVTNTYIAHSIYWLNQSPWTITPLIYTHHTALNKCRNGYPSMSQCRLCNKTKASLAHFLPQGTPTFLIPMPPIHPASSTGRMTNSQYYGRPLTNTSNRGDNPCANKHQHIHSSHYIYHSCPIHYPRICCRYNSSLMQMLTTNRHSPLKPPRVPLLNTSVLLASGKEIANILQALFITIALGIYFTLLQASEYYEAPFTISDGVYGSTFFIATGFHGLHFRYTLKKNNKPNTDLINKHNTSLITHTYRLLTSSTKHLCRKNKPLRQSAWPMNELKRGWSELKTIMVKLITTKFTDMPVPPNILTTLLRGHDIITIYPSSPNNLKLTFHLSQHNTNHPTGIHSLRSSSRISPITSQSHLLKELIRKKLYITILIMLQTLLIITFTATELILFYIIFEATLVPTLITITRWGSIVLAAVLLKLGGYGMLRIIYIGATALIIAHGLTSSILFLPSKLKLRATSLTNLALPSTINLIGELFIVISTFSWSNLTITLIGTNIVITALYSILFLNYIHTSGIVHHMIHYRILNMIYTLRSLYQPILQVFNPLPHHHTNPCYSQQPLPTFYWMRRDDDMVKQMQTQLLFKQSYITASEMTHTSCSWKIRPIWTSPLAPLSNRRSYLSLGPTPLKHNSCSGNFPTYPILPFNRKQQTHSNNNTLPRSPYHPVHSHIHIIICSGSIIHNLNNKQDIRNIGGLFKTLPFTATALIIGCLALTGIPFLTGTRIIFFALLGQPRFSPSAPINKNNPLLVNSIKRLLIRSIFAGFLISNSIPPTTIPLITIPLYLKLTALAVTALGFVLAFKINLNTQNLKYTHPSNSSKFSTPLGYFPTITYCLPRHLNLSISQKLATSLLDLI</sequence>
<evidence type="ECO:0000313" key="28">
    <source>
        <dbReference type="EMBL" id="KAB0392515.1"/>
    </source>
</evidence>
<comment type="cofactor">
    <cofactor evidence="1">
        <name>Cu cation</name>
        <dbReference type="ChEBI" id="CHEBI:23378"/>
    </cofactor>
</comment>
<feature type="domain" description="Cytochrome oxidase subunit II transmembrane region profile" evidence="27">
    <location>
        <begin position="240"/>
        <end position="347"/>
    </location>
</feature>
<feature type="transmembrane region" description="Helical" evidence="24">
    <location>
        <begin position="1143"/>
        <end position="1161"/>
    </location>
</feature>
<evidence type="ECO:0000256" key="22">
    <source>
        <dbReference type="ARBA" id="ARBA00049551"/>
    </source>
</evidence>
<feature type="transmembrane region" description="Helical" evidence="24">
    <location>
        <begin position="566"/>
        <end position="583"/>
    </location>
</feature>
<feature type="transmembrane region" description="Helical" evidence="24">
    <location>
        <begin position="23"/>
        <end position="47"/>
    </location>
</feature>
<dbReference type="InterPro" id="IPR036927">
    <property type="entry name" value="Cyt_c_oxase-like_su1_sf"/>
</dbReference>
<dbReference type="AlphaFoldDB" id="A0A643BY89"/>
<dbReference type="InterPro" id="IPR023616">
    <property type="entry name" value="Cyt_c_oxase-like_su1_dom"/>
</dbReference>
<keyword evidence="8" id="KW-0813">Transport</keyword>
<comment type="catalytic activity">
    <reaction evidence="21">
        <text>4 Fe(II)-[cytochrome c] + O2 + 8 H(+)(in) = 4 Fe(III)-[cytochrome c] + 2 H2O + 4 H(+)(out)</text>
        <dbReference type="Rhea" id="RHEA:11436"/>
        <dbReference type="Rhea" id="RHEA-COMP:10350"/>
        <dbReference type="Rhea" id="RHEA-COMP:14399"/>
        <dbReference type="ChEBI" id="CHEBI:15377"/>
        <dbReference type="ChEBI" id="CHEBI:15378"/>
        <dbReference type="ChEBI" id="CHEBI:15379"/>
        <dbReference type="ChEBI" id="CHEBI:29033"/>
        <dbReference type="ChEBI" id="CHEBI:29034"/>
        <dbReference type="EC" id="7.1.1.9"/>
    </reaction>
    <physiologicalReaction direction="left-to-right" evidence="21">
        <dbReference type="Rhea" id="RHEA:11437"/>
    </physiologicalReaction>
</comment>
<dbReference type="Pfam" id="PF00361">
    <property type="entry name" value="Proton_antipo_M"/>
    <property type="match status" value="1"/>
</dbReference>
<evidence type="ECO:0000256" key="3">
    <source>
        <dbReference type="ARBA" id="ARBA00004448"/>
    </source>
</evidence>
<evidence type="ECO:0000256" key="8">
    <source>
        <dbReference type="ARBA" id="ARBA00022448"/>
    </source>
</evidence>
<keyword evidence="17" id="KW-0915">Sodium</keyword>
<dbReference type="Pfam" id="PF06455">
    <property type="entry name" value="NADH5_C"/>
    <property type="match status" value="1"/>
</dbReference>
<feature type="transmembrane region" description="Helical" evidence="24">
    <location>
        <begin position="268"/>
        <end position="286"/>
    </location>
</feature>
<feature type="transmembrane region" description="Helical" evidence="24">
    <location>
        <begin position="118"/>
        <end position="139"/>
    </location>
</feature>
<dbReference type="EMBL" id="SGJD01003805">
    <property type="protein sequence ID" value="KAB0392515.1"/>
    <property type="molecule type" value="Genomic_DNA"/>
</dbReference>
<feature type="transmembrane region" description="Helical" evidence="24">
    <location>
        <begin position="827"/>
        <end position="846"/>
    </location>
</feature>
<proteinExistence type="inferred from homology"/>
<evidence type="ECO:0000256" key="4">
    <source>
        <dbReference type="ARBA" id="ARBA00004673"/>
    </source>
</evidence>
<evidence type="ECO:0000256" key="17">
    <source>
        <dbReference type="ARBA" id="ARBA00023053"/>
    </source>
</evidence>
<dbReference type="InterPro" id="IPR013833">
    <property type="entry name" value="Cyt_c_oxidase_su3_a-hlx"/>
</dbReference>
<feature type="transmembrane region" description="Helical" evidence="24">
    <location>
        <begin position="145"/>
        <end position="166"/>
    </location>
</feature>
<dbReference type="GO" id="GO:0005507">
    <property type="term" value="F:copper ion binding"/>
    <property type="evidence" value="ECO:0007669"/>
    <property type="project" value="InterPro"/>
</dbReference>
<evidence type="ECO:0000256" key="24">
    <source>
        <dbReference type="SAM" id="Phobius"/>
    </source>
</evidence>